<feature type="non-terminal residue" evidence="1">
    <location>
        <position position="1"/>
    </location>
</feature>
<dbReference type="Gene3D" id="3.60.130.30">
    <property type="match status" value="1"/>
</dbReference>
<evidence type="ECO:0000313" key="1">
    <source>
        <dbReference type="EMBL" id="KAG2111493.1"/>
    </source>
</evidence>
<proteinExistence type="predicted"/>
<dbReference type="OrthoDB" id="2654257at2759"/>
<name>A0A9P7FBM0_9AGAM</name>
<dbReference type="Proteomes" id="UP000823399">
    <property type="component" value="Unassembled WGS sequence"/>
</dbReference>
<dbReference type="GeneID" id="64692337"/>
<accession>A0A9P7FBM0</accession>
<gene>
    <name evidence="1" type="ORF">F5147DRAFT_530838</name>
</gene>
<evidence type="ECO:0000313" key="2">
    <source>
        <dbReference type="Proteomes" id="UP000823399"/>
    </source>
</evidence>
<dbReference type="AlphaFoldDB" id="A0A9P7FBM0"/>
<feature type="non-terminal residue" evidence="1">
    <location>
        <position position="72"/>
    </location>
</feature>
<dbReference type="RefSeq" id="XP_041294712.1">
    <property type="nucleotide sequence ID" value="XM_041430078.1"/>
</dbReference>
<dbReference type="EMBL" id="JABBWM010000017">
    <property type="protein sequence ID" value="KAG2111493.1"/>
    <property type="molecule type" value="Genomic_DNA"/>
</dbReference>
<protein>
    <submittedName>
        <fullName evidence="1">Uncharacterized protein</fullName>
    </submittedName>
</protein>
<comment type="caution">
    <text evidence="1">The sequence shown here is derived from an EMBL/GenBank/DDBJ whole genome shotgun (WGS) entry which is preliminary data.</text>
</comment>
<keyword evidence="2" id="KW-1185">Reference proteome</keyword>
<reference evidence="1" key="1">
    <citation type="journal article" date="2020" name="New Phytol.">
        <title>Comparative genomics reveals dynamic genome evolution in host specialist ectomycorrhizal fungi.</title>
        <authorList>
            <person name="Lofgren L.A."/>
            <person name="Nguyen N.H."/>
            <person name="Vilgalys R."/>
            <person name="Ruytinx J."/>
            <person name="Liao H.L."/>
            <person name="Branco S."/>
            <person name="Kuo A."/>
            <person name="LaButti K."/>
            <person name="Lipzen A."/>
            <person name="Andreopoulos W."/>
            <person name="Pangilinan J."/>
            <person name="Riley R."/>
            <person name="Hundley H."/>
            <person name="Na H."/>
            <person name="Barry K."/>
            <person name="Grigoriev I.V."/>
            <person name="Stajich J.E."/>
            <person name="Kennedy P.G."/>
        </authorList>
    </citation>
    <scope>NUCLEOTIDE SEQUENCE</scope>
    <source>
        <strain evidence="1">FC423</strain>
    </source>
</reference>
<sequence length="72" mass="8142">PVLDFFGAFFMFAIKEGMSEIYHVDWNNDLDSITWLLTLGDWEGGELVLPQKGLEHCSTRVGIGLVSCQTHR</sequence>
<organism evidence="1 2">
    <name type="scientific">Suillus discolor</name>
    <dbReference type="NCBI Taxonomy" id="1912936"/>
    <lineage>
        <taxon>Eukaryota</taxon>
        <taxon>Fungi</taxon>
        <taxon>Dikarya</taxon>
        <taxon>Basidiomycota</taxon>
        <taxon>Agaricomycotina</taxon>
        <taxon>Agaricomycetes</taxon>
        <taxon>Agaricomycetidae</taxon>
        <taxon>Boletales</taxon>
        <taxon>Suillineae</taxon>
        <taxon>Suillaceae</taxon>
        <taxon>Suillus</taxon>
    </lineage>
</organism>